<evidence type="ECO:0000313" key="3">
    <source>
        <dbReference type="WBParaSite" id="TCNE_0001179901-mRNA-1"/>
    </source>
</evidence>
<dbReference type="EMBL" id="UYWY01020993">
    <property type="protein sequence ID" value="VDM43120.1"/>
    <property type="molecule type" value="Genomic_DNA"/>
</dbReference>
<sequence length="124" mass="13846">MVLLLGGTNIKMPSRRALNTICFFLESEGFCFSLTKSYAKFLRVICFFTRYTAPTSGNIGTCALSRRHLTLSEAPFAAPSSLMPRRGTEQLAGVAELAPKRRLKATRIMRQRVCSSSLHWTTLI</sequence>
<gene>
    <name evidence="1" type="ORF">TCNE_LOCUS11799</name>
</gene>
<dbReference type="WBParaSite" id="TCNE_0001179901-mRNA-1">
    <property type="protein sequence ID" value="TCNE_0001179901-mRNA-1"/>
    <property type="gene ID" value="TCNE_0001179901"/>
</dbReference>
<reference evidence="1 2" key="2">
    <citation type="submission" date="2018-11" db="EMBL/GenBank/DDBJ databases">
        <authorList>
            <consortium name="Pathogen Informatics"/>
        </authorList>
    </citation>
    <scope>NUCLEOTIDE SEQUENCE [LARGE SCALE GENOMIC DNA]</scope>
</reference>
<name>A0A183UTH9_TOXCA</name>
<protein>
    <submittedName>
        <fullName evidence="3">Secreted protein</fullName>
    </submittedName>
</protein>
<accession>A0A183UTH9</accession>
<proteinExistence type="predicted"/>
<organism evidence="2 3">
    <name type="scientific">Toxocara canis</name>
    <name type="common">Canine roundworm</name>
    <dbReference type="NCBI Taxonomy" id="6265"/>
    <lineage>
        <taxon>Eukaryota</taxon>
        <taxon>Metazoa</taxon>
        <taxon>Ecdysozoa</taxon>
        <taxon>Nematoda</taxon>
        <taxon>Chromadorea</taxon>
        <taxon>Rhabditida</taxon>
        <taxon>Spirurina</taxon>
        <taxon>Ascaridomorpha</taxon>
        <taxon>Ascaridoidea</taxon>
        <taxon>Toxocaridae</taxon>
        <taxon>Toxocara</taxon>
    </lineage>
</organism>
<reference evidence="3" key="1">
    <citation type="submission" date="2016-06" db="UniProtKB">
        <authorList>
            <consortium name="WormBaseParasite"/>
        </authorList>
    </citation>
    <scope>IDENTIFICATION</scope>
</reference>
<dbReference type="Proteomes" id="UP000050794">
    <property type="component" value="Unassembled WGS sequence"/>
</dbReference>
<keyword evidence="2" id="KW-1185">Reference proteome</keyword>
<evidence type="ECO:0000313" key="2">
    <source>
        <dbReference type="Proteomes" id="UP000050794"/>
    </source>
</evidence>
<evidence type="ECO:0000313" key="1">
    <source>
        <dbReference type="EMBL" id="VDM43120.1"/>
    </source>
</evidence>
<dbReference type="AlphaFoldDB" id="A0A183UTH9"/>